<evidence type="ECO:0000259" key="1">
    <source>
        <dbReference type="PROSITE" id="PS50106"/>
    </source>
</evidence>
<dbReference type="InterPro" id="IPR041489">
    <property type="entry name" value="PDZ_6"/>
</dbReference>
<dbReference type="PROSITE" id="PS50106">
    <property type="entry name" value="PDZ"/>
    <property type="match status" value="1"/>
</dbReference>
<dbReference type="AlphaFoldDB" id="A0A5C6XMF8"/>
<name>A0A5C6XMF8_9DELT</name>
<dbReference type="SUPFAM" id="SSF49452">
    <property type="entry name" value="Starch-binding domain-like"/>
    <property type="match status" value="1"/>
</dbReference>
<dbReference type="Gene3D" id="2.30.42.10">
    <property type="match status" value="1"/>
</dbReference>
<comment type="caution">
    <text evidence="2">The sequence shown here is derived from an EMBL/GenBank/DDBJ whole genome shotgun (WGS) entry which is preliminary data.</text>
</comment>
<dbReference type="RefSeq" id="WP_146972863.1">
    <property type="nucleotide sequence ID" value="NZ_VOSL01000017.1"/>
</dbReference>
<reference evidence="2 3" key="1">
    <citation type="submission" date="2019-08" db="EMBL/GenBank/DDBJ databases">
        <title>Bradymonadales sp. TMQ2.</title>
        <authorList>
            <person name="Liang Q."/>
        </authorList>
    </citation>
    <scope>NUCLEOTIDE SEQUENCE [LARGE SCALE GENOMIC DNA]</scope>
    <source>
        <strain evidence="2 3">TMQ2</strain>
    </source>
</reference>
<organism evidence="2 3">
    <name type="scientific">Lujinxingia vulgaris</name>
    <dbReference type="NCBI Taxonomy" id="2600176"/>
    <lineage>
        <taxon>Bacteria</taxon>
        <taxon>Deltaproteobacteria</taxon>
        <taxon>Bradymonadales</taxon>
        <taxon>Lujinxingiaceae</taxon>
        <taxon>Lujinxingia</taxon>
    </lineage>
</organism>
<dbReference type="OrthoDB" id="5479785at2"/>
<dbReference type="Pfam" id="PF17820">
    <property type="entry name" value="PDZ_6"/>
    <property type="match status" value="1"/>
</dbReference>
<gene>
    <name evidence="2" type="ORF">FRC96_03805</name>
</gene>
<sequence>MTSHPPKTRLLLGVALLVGGLCIAAFLARGLWMDASPSADESEDVTPHLSGRVLSAEGRPLEGATVLAGTLTVTSDGRGQFELNRDMLHKAARTAADGTVLIDASHPEYVRGGVGELGAMRLDLSDSPAQHPDSITLFMHRPTRLRGRVTLNGTPVADASIGLAYTEARGLGQEPLLPHTLSDLTRTDGQGLFTLTNLAAGRVAVTVETDLPEFPYAESSALRLQPGEDGGEVHIELRPTTALTGVVLSASGDPLAASVILSGTQTSRRTDTARTGRFRFDDLPPGDYTLSAAARHHYPDTLGPFTVETGTTAAHDIVLEPARGLFGRVVGPEGRPQPGFVIASSSDDSRRLRVGDDGLFNWESAPDVPWTLQATSSAYGRSARTSARVGQPVTLELRPGGELAGIVVDARGQPMTSYQIAIAAMDVPPPHPYVPGRINSEQVETSTGRFRIGPLSPGYYALVARAPGLAPVTSELFEVRAGRTTDNIRLQLLQGASIAGVVRDRQSGEPIATASVTLVDPSQRLSPRNTLANPSGHYALDELPDGLVTLHVRANGYEPELVAGIELASGETLSYDIELTPTDNPEPALAFYGIGASLRSQARDIVVVNVMPGSASAEAGLKPGDRILAVDELPTHRLSLPDVIARIRGQADIPVSLSIERPGEGEFVVDIARRRVRVQR</sequence>
<dbReference type="InterPro" id="IPR013784">
    <property type="entry name" value="Carb-bd-like_fold"/>
</dbReference>
<feature type="domain" description="PDZ" evidence="1">
    <location>
        <begin position="576"/>
        <end position="648"/>
    </location>
</feature>
<accession>A0A5C6XMF8</accession>
<dbReference type="InterPro" id="IPR036034">
    <property type="entry name" value="PDZ_sf"/>
</dbReference>
<dbReference type="SUPFAM" id="SSF49464">
    <property type="entry name" value="Carboxypeptidase regulatory domain-like"/>
    <property type="match status" value="2"/>
</dbReference>
<dbReference type="Pfam" id="PF13620">
    <property type="entry name" value="CarboxypepD_reg"/>
    <property type="match status" value="3"/>
</dbReference>
<dbReference type="Gene3D" id="2.60.40.1120">
    <property type="entry name" value="Carboxypeptidase-like, regulatory domain"/>
    <property type="match status" value="3"/>
</dbReference>
<dbReference type="Proteomes" id="UP000321046">
    <property type="component" value="Unassembled WGS sequence"/>
</dbReference>
<dbReference type="CDD" id="cd06782">
    <property type="entry name" value="cpPDZ_CPP-like"/>
    <property type="match status" value="1"/>
</dbReference>
<proteinExistence type="predicted"/>
<evidence type="ECO:0000313" key="3">
    <source>
        <dbReference type="Proteomes" id="UP000321046"/>
    </source>
</evidence>
<dbReference type="EMBL" id="VOSL01000017">
    <property type="protein sequence ID" value="TXD41709.1"/>
    <property type="molecule type" value="Genomic_DNA"/>
</dbReference>
<dbReference type="InterPro" id="IPR008969">
    <property type="entry name" value="CarboxyPept-like_regulatory"/>
</dbReference>
<dbReference type="SMART" id="SM00228">
    <property type="entry name" value="PDZ"/>
    <property type="match status" value="1"/>
</dbReference>
<dbReference type="InterPro" id="IPR001478">
    <property type="entry name" value="PDZ"/>
</dbReference>
<dbReference type="GO" id="GO:0030246">
    <property type="term" value="F:carbohydrate binding"/>
    <property type="evidence" value="ECO:0007669"/>
    <property type="project" value="InterPro"/>
</dbReference>
<protein>
    <submittedName>
        <fullName evidence="2">PDZ domain-containing protein</fullName>
    </submittedName>
</protein>
<dbReference type="SUPFAM" id="SSF50156">
    <property type="entry name" value="PDZ domain-like"/>
    <property type="match status" value="1"/>
</dbReference>
<evidence type="ECO:0000313" key="2">
    <source>
        <dbReference type="EMBL" id="TXD41709.1"/>
    </source>
</evidence>